<dbReference type="EMBL" id="LR796141">
    <property type="protein sequence ID" value="CAB4121105.1"/>
    <property type="molecule type" value="Genomic_DNA"/>
</dbReference>
<dbReference type="InterPro" id="IPR014710">
    <property type="entry name" value="RmlC-like_jellyroll"/>
</dbReference>
<protein>
    <recommendedName>
        <fullName evidence="2">Cupin</fullName>
    </recommendedName>
</protein>
<reference evidence="1" key="1">
    <citation type="submission" date="2020-04" db="EMBL/GenBank/DDBJ databases">
        <authorList>
            <person name="Chiriac C."/>
            <person name="Salcher M."/>
            <person name="Ghai R."/>
            <person name="Kavagutti S V."/>
        </authorList>
    </citation>
    <scope>NUCLEOTIDE SEQUENCE</scope>
</reference>
<dbReference type="SUPFAM" id="SSF51182">
    <property type="entry name" value="RmlC-like cupins"/>
    <property type="match status" value="1"/>
</dbReference>
<accession>A0A6J5KHS8</accession>
<organism evidence="1">
    <name type="scientific">uncultured Caudovirales phage</name>
    <dbReference type="NCBI Taxonomy" id="2100421"/>
    <lineage>
        <taxon>Viruses</taxon>
        <taxon>Duplodnaviria</taxon>
        <taxon>Heunggongvirae</taxon>
        <taxon>Uroviricota</taxon>
        <taxon>Caudoviricetes</taxon>
        <taxon>Peduoviridae</taxon>
        <taxon>Maltschvirus</taxon>
        <taxon>Maltschvirus maltsch</taxon>
    </lineage>
</organism>
<sequence>MQANPITPAHSFNYGGARVNIYHANKGTGLPSHTHDYDHATFCTAGACIVRTAKVTAMITKDSQPLNLIGKEWHELEALEDGTVFVNIFAEGKY</sequence>
<proteinExistence type="predicted"/>
<dbReference type="Gene3D" id="2.60.120.10">
    <property type="entry name" value="Jelly Rolls"/>
    <property type="match status" value="1"/>
</dbReference>
<evidence type="ECO:0000313" key="1">
    <source>
        <dbReference type="EMBL" id="CAB4121105.1"/>
    </source>
</evidence>
<evidence type="ECO:0008006" key="2">
    <source>
        <dbReference type="Google" id="ProtNLM"/>
    </source>
</evidence>
<gene>
    <name evidence="1" type="ORF">UFOVP7_39</name>
</gene>
<name>A0A6J5KHS8_9CAUD</name>
<dbReference type="InterPro" id="IPR011051">
    <property type="entry name" value="RmlC_Cupin_sf"/>
</dbReference>